<dbReference type="Gene3D" id="2.160.20.10">
    <property type="entry name" value="Single-stranded right-handed beta-helix, Pectin lyase-like"/>
    <property type="match status" value="1"/>
</dbReference>
<proteinExistence type="predicted"/>
<keyword evidence="1" id="KW-0732">Signal</keyword>
<sequence>MRSTRRAATAAVSVSLALTGVAATAHADSTNVLYVNGSSSACTDSGTGTAAAPYCTIQAAANAAVAGDTVDIAAGSYTGQVDVKSQGTAAAPIVFQPEGGSVAIEDATGQTGAALTLDGAQYVSFEGQTWDTFITYGTDVTGSSDITLNRITGNSSVIVSGTSSNVTLTRSAVTAVQIGSGSSGDVISTNYVVDESATAGISVAGASNTDITSNNVVDAASYSNAISVTGSSTGISIENNIVAYPRNITTQAAVASVEVDASSAPGTTLDYNVVYPTVNGSAVVAQVPYSWAGTEYSSAAALSAATGEGSHDLNTNPTAYLYSHSESAPQIDSANSNAPGMLSTDIYGNACSVDQLVAATGAGTPDYCSRGALQEHYTTSVTATATATSALSTDLSSSIAQTASWLNGIQTAVTAAATPQVSYTINWGDGQSQTVQASSTAAATSTAHTYAKSGTYTITDTATLADGSTESTTTSVTTAGSDFTSLTPKRIMDTRSGVGGFNGSIPSGTCYGLKVAGVDGVPSNATAVALNLTVTGTVSNGLFYIGSGTASNLNYNAGQTVANSAIVPLDSDGGIAVCSSGDSNASADAIIDVTGYFSRATGNGYQPTTLDRILDTRSGTGAAKAKVAAKSSLSVQITGEDSIPADATAVAVHVTETNATGSGYIAVVPGGTSGVPTTSSLNYGKGQTVSNTVIVPVSDGKIELYNGAVSGSVDLIADVSGYFDGSAAQAFVPVTAFRSVDTRQTGNGLGSDGSETFPLNSVLATTLVGFPANATVAANLTATEETAGGSVIVYPAGTAQPNVSALNYGKGLNIASFGLFTTTGVADAVNVYNDSPGSTQLVVDVFGYFSAS</sequence>
<dbReference type="Proteomes" id="UP000676325">
    <property type="component" value="Unassembled WGS sequence"/>
</dbReference>
<dbReference type="SUPFAM" id="SSF49299">
    <property type="entry name" value="PKD domain"/>
    <property type="match status" value="1"/>
</dbReference>
<feature type="domain" description="PKD" evidence="2">
    <location>
        <begin position="414"/>
        <end position="483"/>
    </location>
</feature>
<reference evidence="3" key="1">
    <citation type="submission" date="2021-04" db="EMBL/GenBank/DDBJ databases">
        <title>Genome based classification of Actinospica acidithermotolerans sp. nov., an actinobacterium isolated from an Indonesian hot spring.</title>
        <authorList>
            <person name="Kusuma A.B."/>
            <person name="Putra K.E."/>
            <person name="Nafisah S."/>
            <person name="Loh J."/>
            <person name="Nouioui I."/>
            <person name="Goodfellow M."/>
        </authorList>
    </citation>
    <scope>NUCLEOTIDE SEQUENCE</scope>
    <source>
        <strain evidence="3">MGRD01-02</strain>
    </source>
</reference>
<evidence type="ECO:0000313" key="3">
    <source>
        <dbReference type="EMBL" id="MBR7824749.1"/>
    </source>
</evidence>
<feature type="chain" id="PRO_5037511473" evidence="1">
    <location>
        <begin position="28"/>
        <end position="852"/>
    </location>
</feature>
<dbReference type="InterPro" id="IPR000601">
    <property type="entry name" value="PKD_dom"/>
</dbReference>
<organism evidence="3 4">
    <name type="scientific">Actinospica acidithermotolerans</name>
    <dbReference type="NCBI Taxonomy" id="2828514"/>
    <lineage>
        <taxon>Bacteria</taxon>
        <taxon>Bacillati</taxon>
        <taxon>Actinomycetota</taxon>
        <taxon>Actinomycetes</taxon>
        <taxon>Catenulisporales</taxon>
        <taxon>Actinospicaceae</taxon>
        <taxon>Actinospica</taxon>
    </lineage>
</organism>
<dbReference type="RefSeq" id="WP_212515901.1">
    <property type="nucleotide sequence ID" value="NZ_JAGSOH010000001.1"/>
</dbReference>
<dbReference type="InterPro" id="IPR035986">
    <property type="entry name" value="PKD_dom_sf"/>
</dbReference>
<gene>
    <name evidence="3" type="ORF">KDK95_00390</name>
</gene>
<name>A0A941EBC0_9ACTN</name>
<dbReference type="InterPro" id="IPR012334">
    <property type="entry name" value="Pectin_lyas_fold"/>
</dbReference>
<comment type="caution">
    <text evidence="3">The sequence shown here is derived from an EMBL/GenBank/DDBJ whole genome shotgun (WGS) entry which is preliminary data.</text>
</comment>
<dbReference type="EMBL" id="JAGSOH010000001">
    <property type="protein sequence ID" value="MBR7824749.1"/>
    <property type="molecule type" value="Genomic_DNA"/>
</dbReference>
<dbReference type="InterPro" id="IPR013783">
    <property type="entry name" value="Ig-like_fold"/>
</dbReference>
<protein>
    <submittedName>
        <fullName evidence="3">Right-handed parallel beta-helix repeat-containing protein</fullName>
    </submittedName>
</protein>
<dbReference type="AlphaFoldDB" id="A0A941EBC0"/>
<feature type="signal peptide" evidence="1">
    <location>
        <begin position="1"/>
        <end position="27"/>
    </location>
</feature>
<dbReference type="SUPFAM" id="SSF51126">
    <property type="entry name" value="Pectin lyase-like"/>
    <property type="match status" value="1"/>
</dbReference>
<accession>A0A941EBC0</accession>
<keyword evidence="4" id="KW-1185">Reference proteome</keyword>
<evidence type="ECO:0000313" key="4">
    <source>
        <dbReference type="Proteomes" id="UP000676325"/>
    </source>
</evidence>
<evidence type="ECO:0000256" key="1">
    <source>
        <dbReference type="SAM" id="SignalP"/>
    </source>
</evidence>
<dbReference type="InterPro" id="IPR011050">
    <property type="entry name" value="Pectin_lyase_fold/virulence"/>
</dbReference>
<evidence type="ECO:0000259" key="2">
    <source>
        <dbReference type="PROSITE" id="PS50093"/>
    </source>
</evidence>
<dbReference type="Gene3D" id="2.60.40.10">
    <property type="entry name" value="Immunoglobulins"/>
    <property type="match status" value="1"/>
</dbReference>
<dbReference type="GO" id="GO:0005975">
    <property type="term" value="P:carbohydrate metabolic process"/>
    <property type="evidence" value="ECO:0007669"/>
    <property type="project" value="UniProtKB-ARBA"/>
</dbReference>
<dbReference type="PROSITE" id="PS50093">
    <property type="entry name" value="PKD"/>
    <property type="match status" value="1"/>
</dbReference>
<dbReference type="Pfam" id="PF00801">
    <property type="entry name" value="PKD"/>
    <property type="match status" value="1"/>
</dbReference>